<feature type="region of interest" description="Disordered" evidence="1">
    <location>
        <begin position="1"/>
        <end position="21"/>
    </location>
</feature>
<evidence type="ECO:0000313" key="3">
    <source>
        <dbReference type="Proteomes" id="UP000218775"/>
    </source>
</evidence>
<protein>
    <submittedName>
        <fullName evidence="2">Uncharacterized protein</fullName>
    </submittedName>
</protein>
<sequence>MSAHPLSSSKRACQNAPASSAPITQVDPHFQAAVDKLNAVVGPSLKIIAQDNKQLTFHFAPTPEQRLQQGPGYTHRMAISDIIKEIDILKQDRSTDLQEQLKKASSYSPQTKLYHLFKVAKEKAKLYHTINITNLSILESRTNALTDRFIDNKRRYNERLNMAKEEYATRESTPTTASVRAKNNFKNLQIWWKQLELERVLNLWLSPMETFLNLLQRQQNLLKSRQALHGESRADTPQLQQIETNLVETQVKIAQFYGRFCTPLAAQQTFNNVDSLKIKLPGLEHSLTKRNRTRWLERIQDVLVLKKNLQKATDFTPTQLK</sequence>
<reference evidence="3" key="1">
    <citation type="submission" date="2017-08" db="EMBL/GenBank/DDBJ databases">
        <title>A dynamic microbial community with high functional redundancy inhabits the cold, oxic subseafloor aquifer.</title>
        <authorList>
            <person name="Tully B.J."/>
            <person name="Wheat C.G."/>
            <person name="Glazer B.T."/>
            <person name="Huber J.A."/>
        </authorList>
    </citation>
    <scope>NUCLEOTIDE SEQUENCE [LARGE SCALE GENOMIC DNA]</scope>
</reference>
<organism evidence="2 3">
    <name type="scientific">Aerophobetes bacterium</name>
    <dbReference type="NCBI Taxonomy" id="2030807"/>
    <lineage>
        <taxon>Bacteria</taxon>
        <taxon>Candidatus Aerophobota</taxon>
    </lineage>
</organism>
<name>A0A2A4X816_UNCAE</name>
<accession>A0A2A4X816</accession>
<dbReference type="AlphaFoldDB" id="A0A2A4X816"/>
<dbReference type="Proteomes" id="UP000218775">
    <property type="component" value="Unassembled WGS sequence"/>
</dbReference>
<comment type="caution">
    <text evidence="2">The sequence shown here is derived from an EMBL/GenBank/DDBJ whole genome shotgun (WGS) entry which is preliminary data.</text>
</comment>
<dbReference type="EMBL" id="NVUK01000002">
    <property type="protein sequence ID" value="PCI78646.1"/>
    <property type="molecule type" value="Genomic_DNA"/>
</dbReference>
<evidence type="ECO:0000256" key="1">
    <source>
        <dbReference type="SAM" id="MobiDB-lite"/>
    </source>
</evidence>
<evidence type="ECO:0000313" key="2">
    <source>
        <dbReference type="EMBL" id="PCI78646.1"/>
    </source>
</evidence>
<proteinExistence type="predicted"/>
<gene>
    <name evidence="2" type="ORF">COB21_00250</name>
</gene>